<evidence type="ECO:0000256" key="6">
    <source>
        <dbReference type="ARBA" id="ARBA00023004"/>
    </source>
</evidence>
<dbReference type="Proteomes" id="UP000031433">
    <property type="component" value="Unassembled WGS sequence"/>
</dbReference>
<dbReference type="AlphaFoldDB" id="A0A0C1U8J1"/>
<evidence type="ECO:0000256" key="1">
    <source>
        <dbReference type="ARBA" id="ARBA00001966"/>
    </source>
</evidence>
<dbReference type="InterPro" id="IPR006638">
    <property type="entry name" value="Elp3/MiaA/NifB-like_rSAM"/>
</dbReference>
<organism evidence="10 11">
    <name type="scientific">Geobacter soli</name>
    <dbReference type="NCBI Taxonomy" id="1510391"/>
    <lineage>
        <taxon>Bacteria</taxon>
        <taxon>Pseudomonadati</taxon>
        <taxon>Thermodesulfobacteriota</taxon>
        <taxon>Desulfuromonadia</taxon>
        <taxon>Geobacterales</taxon>
        <taxon>Geobacteraceae</taxon>
        <taxon>Geobacter</taxon>
    </lineage>
</organism>
<gene>
    <name evidence="10" type="ORF">SE37_15395</name>
</gene>
<accession>A0A0C1U8J1</accession>
<dbReference type="CDD" id="cd02068">
    <property type="entry name" value="radical_SAM_B12_BD"/>
    <property type="match status" value="1"/>
</dbReference>
<dbReference type="Pfam" id="PF04055">
    <property type="entry name" value="Radical_SAM"/>
    <property type="match status" value="1"/>
</dbReference>
<keyword evidence="5" id="KW-0479">Metal-binding</keyword>
<keyword evidence="4" id="KW-0949">S-adenosyl-L-methionine</keyword>
<dbReference type="Gene3D" id="3.40.50.280">
    <property type="entry name" value="Cobalamin-binding domain"/>
    <property type="match status" value="1"/>
</dbReference>
<dbReference type="InterPro" id="IPR007197">
    <property type="entry name" value="rSAM"/>
</dbReference>
<evidence type="ECO:0000256" key="7">
    <source>
        <dbReference type="ARBA" id="ARBA00023014"/>
    </source>
</evidence>
<dbReference type="RefSeq" id="WP_039647781.1">
    <property type="nucleotide sequence ID" value="NZ_JXBL01000001.1"/>
</dbReference>
<keyword evidence="11" id="KW-1185">Reference proteome</keyword>
<dbReference type="InterPro" id="IPR006158">
    <property type="entry name" value="Cobalamin-bd"/>
</dbReference>
<dbReference type="GO" id="GO:0046872">
    <property type="term" value="F:metal ion binding"/>
    <property type="evidence" value="ECO:0007669"/>
    <property type="project" value="UniProtKB-KW"/>
</dbReference>
<dbReference type="GO" id="GO:0003824">
    <property type="term" value="F:catalytic activity"/>
    <property type="evidence" value="ECO:0007669"/>
    <property type="project" value="InterPro"/>
</dbReference>
<dbReference type="SMART" id="SM00729">
    <property type="entry name" value="Elp3"/>
    <property type="match status" value="1"/>
</dbReference>
<keyword evidence="6" id="KW-0408">Iron</keyword>
<reference evidence="10 11" key="1">
    <citation type="submission" date="2015-01" db="EMBL/GenBank/DDBJ databases">
        <title>Genome sequence of the anaerobic bacterium Geobacter soli GSS01, a dissimilatory Fe(III) reducer from soil.</title>
        <authorList>
            <person name="Yang G."/>
            <person name="Zhou S."/>
        </authorList>
    </citation>
    <scope>NUCLEOTIDE SEQUENCE [LARGE SCALE GENOMIC DNA]</scope>
    <source>
        <strain evidence="10 11">GSS01</strain>
    </source>
</reference>
<evidence type="ECO:0000256" key="3">
    <source>
        <dbReference type="ARBA" id="ARBA00022679"/>
    </source>
</evidence>
<evidence type="ECO:0000313" key="10">
    <source>
        <dbReference type="EMBL" id="KIE43910.1"/>
    </source>
</evidence>
<comment type="cofactor">
    <cofactor evidence="1">
        <name>[4Fe-4S] cluster</name>
        <dbReference type="ChEBI" id="CHEBI:49883"/>
    </cofactor>
</comment>
<evidence type="ECO:0000259" key="9">
    <source>
        <dbReference type="PROSITE" id="PS51918"/>
    </source>
</evidence>
<proteinExistence type="predicted"/>
<feature type="domain" description="Radical SAM core" evidence="9">
    <location>
        <begin position="154"/>
        <end position="372"/>
    </location>
</feature>
<name>A0A0C1U8J1_9BACT</name>
<keyword evidence="2" id="KW-0489">Methyltransferase</keyword>
<dbReference type="InterPro" id="IPR023404">
    <property type="entry name" value="rSAM_horseshoe"/>
</dbReference>
<feature type="domain" description="B12-binding" evidence="8">
    <location>
        <begin position="58"/>
        <end position="130"/>
    </location>
</feature>
<evidence type="ECO:0000259" key="8">
    <source>
        <dbReference type="PROSITE" id="PS51332"/>
    </source>
</evidence>
<dbReference type="PANTHER" id="PTHR43409">
    <property type="entry name" value="ANAEROBIC MAGNESIUM-PROTOPORPHYRIN IX MONOMETHYL ESTER CYCLASE-RELATED"/>
    <property type="match status" value="1"/>
</dbReference>
<dbReference type="PROSITE" id="PS51918">
    <property type="entry name" value="RADICAL_SAM"/>
    <property type="match status" value="1"/>
</dbReference>
<dbReference type="GO" id="GO:0031419">
    <property type="term" value="F:cobalamin binding"/>
    <property type="evidence" value="ECO:0007669"/>
    <property type="project" value="InterPro"/>
</dbReference>
<dbReference type="PANTHER" id="PTHR43409:SF7">
    <property type="entry name" value="BLL1977 PROTEIN"/>
    <property type="match status" value="1"/>
</dbReference>
<dbReference type="GO" id="GO:0051539">
    <property type="term" value="F:4 iron, 4 sulfur cluster binding"/>
    <property type="evidence" value="ECO:0007669"/>
    <property type="project" value="UniProtKB-KW"/>
</dbReference>
<dbReference type="SFLD" id="SFLDG01082">
    <property type="entry name" value="B12-binding_domain_containing"/>
    <property type="match status" value="1"/>
</dbReference>
<sequence length="430" mass="47725">MKILFVAPGWPRGRLWGELGFKFPSLALAALAAVTPPEWDVALCDESRGAIDFNAPCDLVAITAMTPQAPRAYEIAAGFRSRGKTVVMGGFHASNLPDEALGHVDAVVVGEGELSWPLLLADFQAGRLQRLYRSPGLLPMASIPVARREIFAGKGYLLTNTLQTTRGCPFDCEFCSVTAFYGRKYRERPVEAVLAELETLRKANSFAFFVDDNLVADRRYALPLFRGMKGMGFKWLSHAPIDFAGDEELMRAAGESGCIGMFVGFESLDQEALAAMGKVTNSSSAFLDQARKFRDHGIGILGSFVLGYDGDTPDSFGRILRFCEEARIEAAIFPILTPYPGTAVRRRLEAEGRITSNDWRDYDMGHVTFRPTKMTARELQEGHDWLNRSFYSFGSMWRRIGKLHRSVQVFGPMNLGFRSAIRKSDRTKAS</sequence>
<dbReference type="SFLD" id="SFLDG01123">
    <property type="entry name" value="methyltransferase_(Class_B)"/>
    <property type="match status" value="1"/>
</dbReference>
<dbReference type="Gene3D" id="3.80.30.20">
    <property type="entry name" value="tm_1862 like domain"/>
    <property type="match status" value="1"/>
</dbReference>
<protein>
    <submittedName>
        <fullName evidence="10">Radical SAM protein</fullName>
    </submittedName>
</protein>
<dbReference type="Pfam" id="PF02310">
    <property type="entry name" value="B12-binding"/>
    <property type="match status" value="1"/>
</dbReference>
<evidence type="ECO:0000256" key="5">
    <source>
        <dbReference type="ARBA" id="ARBA00022723"/>
    </source>
</evidence>
<dbReference type="GO" id="GO:0005829">
    <property type="term" value="C:cytosol"/>
    <property type="evidence" value="ECO:0007669"/>
    <property type="project" value="TreeGrafter"/>
</dbReference>
<dbReference type="InterPro" id="IPR058240">
    <property type="entry name" value="rSAM_sf"/>
</dbReference>
<dbReference type="CDD" id="cd01335">
    <property type="entry name" value="Radical_SAM"/>
    <property type="match status" value="1"/>
</dbReference>
<dbReference type="EMBL" id="JXBL01000001">
    <property type="protein sequence ID" value="KIE43910.1"/>
    <property type="molecule type" value="Genomic_DNA"/>
</dbReference>
<evidence type="ECO:0000256" key="4">
    <source>
        <dbReference type="ARBA" id="ARBA00022691"/>
    </source>
</evidence>
<evidence type="ECO:0000313" key="11">
    <source>
        <dbReference type="Proteomes" id="UP000031433"/>
    </source>
</evidence>
<evidence type="ECO:0000256" key="2">
    <source>
        <dbReference type="ARBA" id="ARBA00022603"/>
    </source>
</evidence>
<dbReference type="SUPFAM" id="SSF102114">
    <property type="entry name" value="Radical SAM enzymes"/>
    <property type="match status" value="1"/>
</dbReference>
<dbReference type="SFLD" id="SFLDS00029">
    <property type="entry name" value="Radical_SAM"/>
    <property type="match status" value="1"/>
</dbReference>
<dbReference type="InterPro" id="IPR051198">
    <property type="entry name" value="BchE-like"/>
</dbReference>
<comment type="caution">
    <text evidence="10">The sequence shown here is derived from an EMBL/GenBank/DDBJ whole genome shotgun (WGS) entry which is preliminary data.</text>
</comment>
<dbReference type="PROSITE" id="PS51332">
    <property type="entry name" value="B12_BINDING"/>
    <property type="match status" value="1"/>
</dbReference>
<dbReference type="InterPro" id="IPR034466">
    <property type="entry name" value="Methyltransferase_Class_B"/>
</dbReference>
<keyword evidence="3" id="KW-0808">Transferase</keyword>
<keyword evidence="7" id="KW-0411">Iron-sulfur</keyword>